<protein>
    <submittedName>
        <fullName evidence="2">Uncharacterized protein</fullName>
    </submittedName>
</protein>
<evidence type="ECO:0000313" key="2">
    <source>
        <dbReference type="EMBL" id="GAA0163942.1"/>
    </source>
</evidence>
<feature type="region of interest" description="Disordered" evidence="1">
    <location>
        <begin position="1"/>
        <end position="72"/>
    </location>
</feature>
<organism evidence="2 3">
    <name type="scientific">Lithospermum erythrorhizon</name>
    <name type="common">Purple gromwell</name>
    <name type="synonym">Lithospermum officinale var. erythrorhizon</name>
    <dbReference type="NCBI Taxonomy" id="34254"/>
    <lineage>
        <taxon>Eukaryota</taxon>
        <taxon>Viridiplantae</taxon>
        <taxon>Streptophyta</taxon>
        <taxon>Embryophyta</taxon>
        <taxon>Tracheophyta</taxon>
        <taxon>Spermatophyta</taxon>
        <taxon>Magnoliopsida</taxon>
        <taxon>eudicotyledons</taxon>
        <taxon>Gunneridae</taxon>
        <taxon>Pentapetalae</taxon>
        <taxon>asterids</taxon>
        <taxon>lamiids</taxon>
        <taxon>Boraginales</taxon>
        <taxon>Boraginaceae</taxon>
        <taxon>Boraginoideae</taxon>
        <taxon>Lithospermeae</taxon>
        <taxon>Lithospermum</taxon>
    </lineage>
</organism>
<reference evidence="2 3" key="1">
    <citation type="submission" date="2024-01" db="EMBL/GenBank/DDBJ databases">
        <title>The complete chloroplast genome sequence of Lithospermum erythrorhizon: insights into the phylogenetic relationship among Boraginaceae species and the maternal lineages of purple gromwells.</title>
        <authorList>
            <person name="Okada T."/>
            <person name="Watanabe K."/>
        </authorList>
    </citation>
    <scope>NUCLEOTIDE SEQUENCE [LARGE SCALE GENOMIC DNA]</scope>
</reference>
<keyword evidence="3" id="KW-1185">Reference proteome</keyword>
<proteinExistence type="predicted"/>
<gene>
    <name evidence="2" type="ORF">LIER_43667</name>
</gene>
<dbReference type="Proteomes" id="UP001454036">
    <property type="component" value="Unassembled WGS sequence"/>
</dbReference>
<comment type="caution">
    <text evidence="2">The sequence shown here is derived from an EMBL/GenBank/DDBJ whole genome shotgun (WGS) entry which is preliminary data.</text>
</comment>
<dbReference type="EMBL" id="BAABME010037329">
    <property type="protein sequence ID" value="GAA0163942.1"/>
    <property type="molecule type" value="Genomic_DNA"/>
</dbReference>
<evidence type="ECO:0000313" key="3">
    <source>
        <dbReference type="Proteomes" id="UP001454036"/>
    </source>
</evidence>
<accession>A0AAV3QIM3</accession>
<evidence type="ECO:0000256" key="1">
    <source>
        <dbReference type="SAM" id="MobiDB-lite"/>
    </source>
</evidence>
<dbReference type="AlphaFoldDB" id="A0AAV3QIM3"/>
<sequence>MKGGHDDSTSRVEGDDDGSKFNVNQSRLPKVVERDEHINTPPSTPSEGGPFDVESTIMDKKKQSSLVEYSIE</sequence>
<name>A0AAV3QIM3_LITER</name>
<feature type="compositionally biased region" description="Basic and acidic residues" evidence="1">
    <location>
        <begin position="1"/>
        <end position="19"/>
    </location>
</feature>